<gene>
    <name evidence="3" type="ORF">SAMN05421740_10679</name>
</gene>
<dbReference type="PANTHER" id="PTHR36838:SF3">
    <property type="entry name" value="TRANSPORTER AUXIN EFFLUX CARRIER EC FAMILY"/>
    <property type="match status" value="1"/>
</dbReference>
<evidence type="ECO:0000256" key="2">
    <source>
        <dbReference type="SAM" id="Phobius"/>
    </source>
</evidence>
<accession>A0A1H7QRZ8</accession>
<feature type="transmembrane region" description="Helical" evidence="2">
    <location>
        <begin position="134"/>
        <end position="152"/>
    </location>
</feature>
<feature type="transmembrane region" description="Helical" evidence="2">
    <location>
        <begin position="298"/>
        <end position="321"/>
    </location>
</feature>
<protein>
    <recommendedName>
        <fullName evidence="5">Permease</fullName>
    </recommendedName>
</protein>
<dbReference type="AlphaFoldDB" id="A0A1H7QRZ8"/>
<proteinExistence type="predicted"/>
<dbReference type="STRING" id="332977.SAMN05421740_10679"/>
<feature type="transmembrane region" description="Helical" evidence="2">
    <location>
        <begin position="172"/>
        <end position="191"/>
    </location>
</feature>
<evidence type="ECO:0008006" key="5">
    <source>
        <dbReference type="Google" id="ProtNLM"/>
    </source>
</evidence>
<feature type="transmembrane region" description="Helical" evidence="2">
    <location>
        <begin position="212"/>
        <end position="230"/>
    </location>
</feature>
<name>A0A1H7QRZ8_9SPHI</name>
<reference evidence="4" key="1">
    <citation type="submission" date="2016-10" db="EMBL/GenBank/DDBJ databases">
        <authorList>
            <person name="Varghese N."/>
            <person name="Submissions S."/>
        </authorList>
    </citation>
    <scope>NUCLEOTIDE SEQUENCE [LARGE SCALE GENOMIC DNA]</scope>
    <source>
        <strain evidence="4">Jip14</strain>
    </source>
</reference>
<dbReference type="EMBL" id="FNZR01000006">
    <property type="protein sequence ID" value="SEL50751.1"/>
    <property type="molecule type" value="Genomic_DNA"/>
</dbReference>
<keyword evidence="2" id="KW-0812">Transmembrane</keyword>
<dbReference type="PANTHER" id="PTHR36838">
    <property type="entry name" value="AUXIN EFFLUX CARRIER FAMILY PROTEIN"/>
    <property type="match status" value="1"/>
</dbReference>
<keyword evidence="2" id="KW-0472">Membrane</keyword>
<feature type="transmembrane region" description="Helical" evidence="2">
    <location>
        <begin position="96"/>
        <end position="122"/>
    </location>
</feature>
<keyword evidence="4" id="KW-1185">Reference proteome</keyword>
<feature type="transmembrane region" description="Helical" evidence="2">
    <location>
        <begin position="269"/>
        <end position="292"/>
    </location>
</feature>
<sequence>MFGIILHLCGLYGGPVGNRVKRHASCIQAIKTDYLRMNPAIAKTISLLLLIVVGLSLRKALHKTEHHQALKILILNIALPAIIFVALMNTQMSASLIWLPLLAIVFNFALLGITWMVLPRLYGIRSDGADMRTLSLLIPSLAPGMSCFPFLLEYVGKEAVALGSIADLGNKVYVLIFCYLLAMHWYFKQATTPKVRGRQRLKALLVTLMREPVNLAIFVALLLLGVGWHFQDLPAFMGDPITMLSALMTPIILLFIGITVKFKWAQFRVIVSLLLFRAGITFLLSGLCLLWAPNLSATMAVVAIVFPQSAVSFWPLAHISTISAMEQQQGTAISSPTFNPQLALNVLALSLPFSATIVLAVFSTDGFFMKVPNLFATGGLLLAMAIVPVLLHRMRMAKWRPEAQHEEALDAHQKERVVL</sequence>
<keyword evidence="2" id="KW-1133">Transmembrane helix</keyword>
<feature type="transmembrane region" description="Helical" evidence="2">
    <location>
        <begin position="242"/>
        <end position="262"/>
    </location>
</feature>
<evidence type="ECO:0000256" key="1">
    <source>
        <dbReference type="ARBA" id="ARBA00022448"/>
    </source>
</evidence>
<keyword evidence="1" id="KW-0813">Transport</keyword>
<feature type="transmembrane region" description="Helical" evidence="2">
    <location>
        <begin position="40"/>
        <end position="57"/>
    </location>
</feature>
<feature type="transmembrane region" description="Helical" evidence="2">
    <location>
        <begin position="374"/>
        <end position="391"/>
    </location>
</feature>
<feature type="transmembrane region" description="Helical" evidence="2">
    <location>
        <begin position="69"/>
        <end position="90"/>
    </location>
</feature>
<feature type="transmembrane region" description="Helical" evidence="2">
    <location>
        <begin position="342"/>
        <end position="362"/>
    </location>
</feature>
<dbReference type="Proteomes" id="UP000198916">
    <property type="component" value="Unassembled WGS sequence"/>
</dbReference>
<evidence type="ECO:0000313" key="4">
    <source>
        <dbReference type="Proteomes" id="UP000198916"/>
    </source>
</evidence>
<organism evidence="3 4">
    <name type="scientific">Parapedobacter koreensis</name>
    <dbReference type="NCBI Taxonomy" id="332977"/>
    <lineage>
        <taxon>Bacteria</taxon>
        <taxon>Pseudomonadati</taxon>
        <taxon>Bacteroidota</taxon>
        <taxon>Sphingobacteriia</taxon>
        <taxon>Sphingobacteriales</taxon>
        <taxon>Sphingobacteriaceae</taxon>
        <taxon>Parapedobacter</taxon>
    </lineage>
</organism>
<evidence type="ECO:0000313" key="3">
    <source>
        <dbReference type="EMBL" id="SEL50751.1"/>
    </source>
</evidence>